<proteinExistence type="predicted"/>
<reference evidence="1 2" key="2">
    <citation type="journal article" date="2022" name="Mol. Ecol. Resour.">
        <title>The genomes of chicory, endive, great burdock and yacon provide insights into Asteraceae paleo-polyploidization history and plant inulin production.</title>
        <authorList>
            <person name="Fan W."/>
            <person name="Wang S."/>
            <person name="Wang H."/>
            <person name="Wang A."/>
            <person name="Jiang F."/>
            <person name="Liu H."/>
            <person name="Zhao H."/>
            <person name="Xu D."/>
            <person name="Zhang Y."/>
        </authorList>
    </citation>
    <scope>NUCLEOTIDE SEQUENCE [LARGE SCALE GENOMIC DNA]</scope>
    <source>
        <strain evidence="2">cv. Yunnan</strain>
        <tissue evidence="1">Leaves</tissue>
    </source>
</reference>
<accession>A0ACB8ZFV9</accession>
<protein>
    <submittedName>
        <fullName evidence="1">Uncharacterized protein</fullName>
    </submittedName>
</protein>
<sequence length="132" mass="15150">MDSYSPSSPVYHPEAESDQEEDIGSPVYRSPTPKLLGQVPFDAIHRYVRTSEFVRQGMEHGIRHDLQGQRIDSQANQIWYQKEKISTIEKDKEMLENRTEAARAGARSATRVTIAVLVLVIICFLVESYQRR</sequence>
<organism evidence="1 2">
    <name type="scientific">Smallanthus sonchifolius</name>
    <dbReference type="NCBI Taxonomy" id="185202"/>
    <lineage>
        <taxon>Eukaryota</taxon>
        <taxon>Viridiplantae</taxon>
        <taxon>Streptophyta</taxon>
        <taxon>Embryophyta</taxon>
        <taxon>Tracheophyta</taxon>
        <taxon>Spermatophyta</taxon>
        <taxon>Magnoliopsida</taxon>
        <taxon>eudicotyledons</taxon>
        <taxon>Gunneridae</taxon>
        <taxon>Pentapetalae</taxon>
        <taxon>asterids</taxon>
        <taxon>campanulids</taxon>
        <taxon>Asterales</taxon>
        <taxon>Asteraceae</taxon>
        <taxon>Asteroideae</taxon>
        <taxon>Heliantheae alliance</taxon>
        <taxon>Millerieae</taxon>
        <taxon>Smallanthus</taxon>
    </lineage>
</organism>
<reference evidence="2" key="1">
    <citation type="journal article" date="2022" name="Mol. Ecol. Resour.">
        <title>The genomes of chicory, endive, great burdock and yacon provide insights into Asteraceae palaeo-polyploidization history and plant inulin production.</title>
        <authorList>
            <person name="Fan W."/>
            <person name="Wang S."/>
            <person name="Wang H."/>
            <person name="Wang A."/>
            <person name="Jiang F."/>
            <person name="Liu H."/>
            <person name="Zhao H."/>
            <person name="Xu D."/>
            <person name="Zhang Y."/>
        </authorList>
    </citation>
    <scope>NUCLEOTIDE SEQUENCE [LARGE SCALE GENOMIC DNA]</scope>
    <source>
        <strain evidence="2">cv. Yunnan</strain>
    </source>
</reference>
<evidence type="ECO:0000313" key="2">
    <source>
        <dbReference type="Proteomes" id="UP001056120"/>
    </source>
</evidence>
<dbReference type="EMBL" id="CM042043">
    <property type="protein sequence ID" value="KAI3695005.1"/>
    <property type="molecule type" value="Genomic_DNA"/>
</dbReference>
<keyword evidence="2" id="KW-1185">Reference proteome</keyword>
<dbReference type="Proteomes" id="UP001056120">
    <property type="component" value="Linkage Group LG26"/>
</dbReference>
<gene>
    <name evidence="1" type="ORF">L1987_77992</name>
</gene>
<evidence type="ECO:0000313" key="1">
    <source>
        <dbReference type="EMBL" id="KAI3695005.1"/>
    </source>
</evidence>
<name>A0ACB8ZFV9_9ASTR</name>
<comment type="caution">
    <text evidence="1">The sequence shown here is derived from an EMBL/GenBank/DDBJ whole genome shotgun (WGS) entry which is preliminary data.</text>
</comment>